<evidence type="ECO:0000259" key="6">
    <source>
        <dbReference type="SMART" id="SM00849"/>
    </source>
</evidence>
<dbReference type="InterPro" id="IPR011108">
    <property type="entry name" value="RMMBL"/>
</dbReference>
<dbReference type="SMART" id="SM01027">
    <property type="entry name" value="Beta-Casp"/>
    <property type="match status" value="1"/>
</dbReference>
<evidence type="ECO:0000256" key="5">
    <source>
        <dbReference type="SAM" id="MobiDB-lite"/>
    </source>
</evidence>
<keyword evidence="4" id="KW-0539">Nucleus</keyword>
<keyword evidence="3" id="KW-0378">Hydrolase</keyword>
<dbReference type="PANTHER" id="PTHR11203:SF37">
    <property type="entry name" value="INTEGRATOR COMPLEX SUBUNIT 11"/>
    <property type="match status" value="1"/>
</dbReference>
<comment type="similarity">
    <text evidence="2">Belongs to the metallo-beta-lactamase superfamily. RNA-metabolizing metallo-beta-lactamase-like family. INTS11 subfamily.</text>
</comment>
<feature type="domain" description="Metallo-beta-lactamase" evidence="6">
    <location>
        <begin position="16"/>
        <end position="210"/>
    </location>
</feature>
<name>A0ABQ8UIC4_9EUKA</name>
<comment type="caution">
    <text evidence="8">The sequence shown here is derived from an EMBL/GenBank/DDBJ whole genome shotgun (WGS) entry which is preliminary data.</text>
</comment>
<dbReference type="Proteomes" id="UP001141327">
    <property type="component" value="Unassembled WGS sequence"/>
</dbReference>
<feature type="compositionally biased region" description="Low complexity" evidence="5">
    <location>
        <begin position="871"/>
        <end position="883"/>
    </location>
</feature>
<feature type="domain" description="Beta-Casp" evidence="7">
    <location>
        <begin position="297"/>
        <end position="415"/>
    </location>
</feature>
<evidence type="ECO:0000256" key="2">
    <source>
        <dbReference type="ARBA" id="ARBA00007093"/>
    </source>
</evidence>
<evidence type="ECO:0000256" key="4">
    <source>
        <dbReference type="ARBA" id="ARBA00023242"/>
    </source>
</evidence>
<dbReference type="Gene3D" id="3.60.15.10">
    <property type="entry name" value="Ribonuclease Z/Hydroxyacylglutathione hydrolase-like"/>
    <property type="match status" value="1"/>
</dbReference>
<feature type="compositionally biased region" description="Basic and acidic residues" evidence="5">
    <location>
        <begin position="908"/>
        <end position="931"/>
    </location>
</feature>
<dbReference type="InterPro" id="IPR036866">
    <property type="entry name" value="RibonucZ/Hydroxyglut_hydro"/>
</dbReference>
<dbReference type="InterPro" id="IPR050698">
    <property type="entry name" value="MBL"/>
</dbReference>
<evidence type="ECO:0000256" key="3">
    <source>
        <dbReference type="ARBA" id="ARBA00022801"/>
    </source>
</evidence>
<dbReference type="Gene3D" id="3.40.50.10890">
    <property type="match status" value="1"/>
</dbReference>
<dbReference type="InterPro" id="IPR041897">
    <property type="entry name" value="INTS11-like_MBL-fold"/>
</dbReference>
<dbReference type="SMART" id="SM00849">
    <property type="entry name" value="Lactamase_B"/>
    <property type="match status" value="1"/>
</dbReference>
<evidence type="ECO:0000256" key="1">
    <source>
        <dbReference type="ARBA" id="ARBA00004123"/>
    </source>
</evidence>
<evidence type="ECO:0000313" key="8">
    <source>
        <dbReference type="EMBL" id="KAJ4458979.1"/>
    </source>
</evidence>
<dbReference type="EMBL" id="JAPMOS010000023">
    <property type="protein sequence ID" value="KAJ4458979.1"/>
    <property type="molecule type" value="Genomic_DNA"/>
</dbReference>
<dbReference type="InterPro" id="IPR001279">
    <property type="entry name" value="Metallo-B-lactamas"/>
</dbReference>
<dbReference type="Pfam" id="PF10996">
    <property type="entry name" value="Beta-Casp"/>
    <property type="match status" value="1"/>
</dbReference>
<protein>
    <submittedName>
        <fullName evidence="8">Integrator complex subunit 11</fullName>
    </submittedName>
</protein>
<feature type="region of interest" description="Disordered" evidence="5">
    <location>
        <begin position="860"/>
        <end position="938"/>
    </location>
</feature>
<dbReference type="Pfam" id="PF07521">
    <property type="entry name" value="RMMBL"/>
    <property type="match status" value="1"/>
</dbReference>
<evidence type="ECO:0000259" key="7">
    <source>
        <dbReference type="SMART" id="SM01027"/>
    </source>
</evidence>
<evidence type="ECO:0000313" key="9">
    <source>
        <dbReference type="Proteomes" id="UP001141327"/>
    </source>
</evidence>
<reference evidence="8" key="1">
    <citation type="journal article" date="2022" name="bioRxiv">
        <title>Genomics of Preaxostyla Flagellates Illuminates Evolutionary Transitions and the Path Towards Mitochondrial Loss.</title>
        <authorList>
            <person name="Novak L.V.F."/>
            <person name="Treitli S.C."/>
            <person name="Pyrih J."/>
            <person name="Halakuc P."/>
            <person name="Pipaliya S.V."/>
            <person name="Vacek V."/>
            <person name="Brzon O."/>
            <person name="Soukal P."/>
            <person name="Eme L."/>
            <person name="Dacks J.B."/>
            <person name="Karnkowska A."/>
            <person name="Elias M."/>
            <person name="Hampl V."/>
        </authorList>
    </citation>
    <scope>NUCLEOTIDE SEQUENCE</scope>
    <source>
        <strain evidence="8">RCP-MX</strain>
    </source>
</reference>
<dbReference type="Pfam" id="PF16661">
    <property type="entry name" value="Lactamase_B_6"/>
    <property type="match status" value="1"/>
</dbReference>
<dbReference type="PANTHER" id="PTHR11203">
    <property type="entry name" value="CLEAVAGE AND POLYADENYLATION SPECIFICITY FACTOR FAMILY MEMBER"/>
    <property type="match status" value="1"/>
</dbReference>
<accession>A0ABQ8UIC4</accession>
<sequence>MQPIRVLPLGAGQEVGRSCIILTLGGKNIMLDVGMHMGFNDDRRFPNFSTICGPQERLTDKIHLVIVSHFHLDHCGALPYFTEMCGYDGPIVMTYPTKALVPILLEDYRRVSVERRGVTNFFTSAMIRQAMNKVIPMNLRETREINGITVTPYYAGHVLGAVLFHIQAGGQSALYSGDYNMTADRHLASAMVPRLRPDVLLTESTYGTTIRASKRVRERDFLKRIHHAVAKGGKVRTARRIASTSPGSYRHTPPQTHIPSDSTLTSHIRSIHIHASLMSFVSAASLVLIPVFALGRAQELCILLDSYWERMGLTVPIYFSTGLAEKANRYYRLFINWTNEKLKSSFAQHNVFEFRNIRPFERSYLANPGPMVLFATPGMLHAGVSFEAFKAWCDGEDNLVIIPGYCVPGTLGQKVLQGAKRIEIEGPVKRVLDVRCTVMHMSFSAHADAVGIAQLVRQSRPRHVVLVHGEKQKMVFIRGKFLKEYHIPCYSPALNESAYMETPLAIPLEIAPQYVCPPAAGALSGKPRLPPPVAAQAEEGNKQEEQQNGAVVKAEPMQPRPGRPMMVMGSVKAETTQAAAGVPMGMVDLACDWVSDLLGAPRIDHHRQSSCPPAPCPEAVKACPTPGEADVVRLREISVADAVLAVPEAYKPTPATPTVTALPESCKPAPVPVPALPESKPMSSLPLPDIKQAAGGCAEITLADTPAGGCVEIPLADASDDGRSVPGEELADAEALELLRRYVGAALVEVNPDELPMEPARCRCTCPFSPPHRHLAAGGASGPIPIAHTLPAPTHFTRPFHLKLTHPISTTLTPPCSHHLLFPRFFHNHHHQAPRLMPSDQVLEAFGLRRFQIRVQIPISFTPGPLQPQGTATATTTPDNTPAADEHSTATTGLGRHDRANEEEEEADGAKRPRFDPPEPRNDPPTTKEEGGGDDDPGWVAELEAALARAVIPPHCPRLARVGCTLRARSFTIYRPDRGPGPWMAAWDAQDEALSRVYVAALGAHPV</sequence>
<comment type="subcellular location">
    <subcellularLocation>
        <location evidence="1">Nucleus</location>
    </subcellularLocation>
</comment>
<dbReference type="InterPro" id="IPR022712">
    <property type="entry name" value="Beta_Casp"/>
</dbReference>
<gene>
    <name evidence="8" type="ORF">PAPYR_5024</name>
</gene>
<keyword evidence="9" id="KW-1185">Reference proteome</keyword>
<dbReference type="SUPFAM" id="SSF56281">
    <property type="entry name" value="Metallo-hydrolase/oxidoreductase"/>
    <property type="match status" value="2"/>
</dbReference>
<organism evidence="8 9">
    <name type="scientific">Paratrimastix pyriformis</name>
    <dbReference type="NCBI Taxonomy" id="342808"/>
    <lineage>
        <taxon>Eukaryota</taxon>
        <taxon>Metamonada</taxon>
        <taxon>Preaxostyla</taxon>
        <taxon>Paratrimastigidae</taxon>
        <taxon>Paratrimastix</taxon>
    </lineage>
</organism>
<proteinExistence type="inferred from homology"/>
<dbReference type="CDD" id="cd16291">
    <property type="entry name" value="INTS11-like_MBL-fold"/>
    <property type="match status" value="1"/>
</dbReference>
<feature type="region of interest" description="Disordered" evidence="5">
    <location>
        <begin position="526"/>
        <end position="550"/>
    </location>
</feature>